<evidence type="ECO:0000256" key="9">
    <source>
        <dbReference type="ARBA" id="ARBA00023012"/>
    </source>
</evidence>
<dbReference type="PRINTS" id="PR00344">
    <property type="entry name" value="BCTRLSENSOR"/>
</dbReference>
<dbReference type="FunFam" id="1.20.120.1530:FF:000002">
    <property type="entry name" value="Two-component osmosensing histidine kinase"/>
    <property type="match status" value="1"/>
</dbReference>
<feature type="domain" description="HAMP" evidence="14">
    <location>
        <begin position="566"/>
        <end position="618"/>
    </location>
</feature>
<evidence type="ECO:0000259" key="12">
    <source>
        <dbReference type="PROSITE" id="PS50109"/>
    </source>
</evidence>
<reference evidence="15" key="1">
    <citation type="journal article" date="2019" name="G3 (Bethesda)">
        <title>Genome Assemblies of Two Rare Opportunistic Yeast Pathogens: Diutina rugosa (syn. Candida rugosa) and Trichomonascus ciferrii (syn. Candida ciferrii).</title>
        <authorList>
            <person name="Mixao V."/>
            <person name="Saus E."/>
            <person name="Hansen A.P."/>
            <person name="Lass-Florl C."/>
            <person name="Gabaldon T."/>
        </authorList>
    </citation>
    <scope>NUCLEOTIDE SEQUENCE</scope>
    <source>
        <strain evidence="15">CBS 4856</strain>
    </source>
</reference>
<feature type="compositionally biased region" description="Basic and acidic residues" evidence="11">
    <location>
        <begin position="1196"/>
        <end position="1207"/>
    </location>
</feature>
<feature type="domain" description="HAMP" evidence="14">
    <location>
        <begin position="474"/>
        <end position="526"/>
    </location>
</feature>
<dbReference type="GO" id="GO:1900445">
    <property type="term" value="P:positive regulation of filamentous growth of a population of unicellular organisms in response to biotic stimulus"/>
    <property type="evidence" value="ECO:0007669"/>
    <property type="project" value="UniProtKB-ARBA"/>
</dbReference>
<evidence type="ECO:0000313" key="16">
    <source>
        <dbReference type="Proteomes" id="UP000761534"/>
    </source>
</evidence>
<dbReference type="InterPro" id="IPR036097">
    <property type="entry name" value="HisK_dim/P_sf"/>
</dbReference>
<gene>
    <name evidence="15" type="ORF">TRICI_005348</name>
</gene>
<dbReference type="SMART" id="SM00387">
    <property type="entry name" value="HATPase_c"/>
    <property type="match status" value="1"/>
</dbReference>
<dbReference type="SMART" id="SM00388">
    <property type="entry name" value="HisKA"/>
    <property type="match status" value="1"/>
</dbReference>
<keyword evidence="9" id="KW-0902">Two-component regulatory system</keyword>
<evidence type="ECO:0000256" key="8">
    <source>
        <dbReference type="ARBA" id="ARBA00022840"/>
    </source>
</evidence>
<dbReference type="Gene3D" id="3.30.565.10">
    <property type="entry name" value="Histidine kinase-like ATPase, C-terminal domain"/>
    <property type="match status" value="1"/>
</dbReference>
<dbReference type="InterPro" id="IPR001789">
    <property type="entry name" value="Sig_transdc_resp-reg_receiver"/>
</dbReference>
<feature type="region of interest" description="Disordered" evidence="11">
    <location>
        <begin position="1180"/>
        <end position="1233"/>
    </location>
</feature>
<comment type="caution">
    <text evidence="15">The sequence shown here is derived from an EMBL/GenBank/DDBJ whole genome shotgun (WGS) entry which is preliminary data.</text>
</comment>
<evidence type="ECO:0000256" key="10">
    <source>
        <dbReference type="PROSITE-ProRule" id="PRU00169"/>
    </source>
</evidence>
<evidence type="ECO:0000313" key="15">
    <source>
        <dbReference type="EMBL" id="KAA8905020.1"/>
    </source>
</evidence>
<keyword evidence="3 10" id="KW-0597">Phosphoprotein</keyword>
<dbReference type="CDD" id="cd06225">
    <property type="entry name" value="HAMP"/>
    <property type="match status" value="4"/>
</dbReference>
<feature type="domain" description="Response regulatory" evidence="13">
    <location>
        <begin position="1013"/>
        <end position="1134"/>
    </location>
</feature>
<dbReference type="Gene3D" id="3.40.50.2300">
    <property type="match status" value="1"/>
</dbReference>
<dbReference type="InterPro" id="IPR011006">
    <property type="entry name" value="CheY-like_superfamily"/>
</dbReference>
<dbReference type="FunFam" id="3.30.565.10:FF:000015">
    <property type="entry name" value="Two-component osmosensing histidine kinase"/>
    <property type="match status" value="1"/>
</dbReference>
<evidence type="ECO:0000256" key="11">
    <source>
        <dbReference type="SAM" id="MobiDB-lite"/>
    </source>
</evidence>
<evidence type="ECO:0000256" key="4">
    <source>
        <dbReference type="ARBA" id="ARBA00022679"/>
    </source>
</evidence>
<evidence type="ECO:0000256" key="5">
    <source>
        <dbReference type="ARBA" id="ARBA00022737"/>
    </source>
</evidence>
<keyword evidence="5" id="KW-0677">Repeat</keyword>
<feature type="region of interest" description="Disordered" evidence="11">
    <location>
        <begin position="91"/>
        <end position="124"/>
    </location>
</feature>
<keyword evidence="7" id="KW-0418">Kinase</keyword>
<protein>
    <recommendedName>
        <fullName evidence="2">histidine kinase</fullName>
        <ecNumber evidence="2">2.7.13.3</ecNumber>
    </recommendedName>
</protein>
<dbReference type="Pfam" id="PF00512">
    <property type="entry name" value="HisKA"/>
    <property type="match status" value="1"/>
</dbReference>
<dbReference type="SUPFAM" id="SSF52172">
    <property type="entry name" value="CheY-like"/>
    <property type="match status" value="1"/>
</dbReference>
<evidence type="ECO:0000256" key="1">
    <source>
        <dbReference type="ARBA" id="ARBA00000085"/>
    </source>
</evidence>
<dbReference type="CDD" id="cd16922">
    <property type="entry name" value="HATPase_EvgS-ArcB-TorS-like"/>
    <property type="match status" value="1"/>
</dbReference>
<dbReference type="InterPro" id="IPR003661">
    <property type="entry name" value="HisK_dim/P_dom"/>
</dbReference>
<dbReference type="Pfam" id="PF02518">
    <property type="entry name" value="HATPase_c"/>
    <property type="match status" value="1"/>
</dbReference>
<dbReference type="PROSITE" id="PS50110">
    <property type="entry name" value="RESPONSE_REGULATORY"/>
    <property type="match status" value="1"/>
</dbReference>
<dbReference type="SMART" id="SM00448">
    <property type="entry name" value="REC"/>
    <property type="match status" value="1"/>
</dbReference>
<dbReference type="Gene3D" id="1.10.287.950">
    <property type="entry name" value="Methyl-accepting chemotaxis protein"/>
    <property type="match status" value="1"/>
</dbReference>
<dbReference type="InterPro" id="IPR004358">
    <property type="entry name" value="Sig_transdc_His_kin-like_C"/>
</dbReference>
<dbReference type="PANTHER" id="PTHR45339">
    <property type="entry name" value="HYBRID SIGNAL TRANSDUCTION HISTIDINE KINASE J"/>
    <property type="match status" value="1"/>
</dbReference>
<dbReference type="Gene3D" id="1.10.287.130">
    <property type="match status" value="1"/>
</dbReference>
<dbReference type="OrthoDB" id="10266508at2759"/>
<dbReference type="CDD" id="cd00082">
    <property type="entry name" value="HisKA"/>
    <property type="match status" value="1"/>
</dbReference>
<sequence length="1233" mass="134379">MAVSETDQAYLAISELLAKLPMESGVDEPVTMVNNHININNLDADTITTGIGNSVSNYYNSSFVPSSLPGEDTPAKALLLNRISLINKKLDRSAPPPSITTKKIDTTTTTTNTNDIKEEGEEDGDTLTRLYAKVQAQQAEIEAHRSTVASLESDLMEARTLVSTFTDSIQPDQKRVVDTDLLDRELTKSQNANRAFQKALREIGEVVIAVAQGDLSKKVTVHAQEMDPEIVKFKDTINTMMDQLQRFASEVTRVATEVAGGTLGGQAEGDGTVGVWRELTDNVNVMASNLTNQVREIADVTRAVARGDLSRKINVHAQGEILELQKTINTMVDQLRTFAFEVTRVARETGVEGRLGGQAQIDDVEGIWKELTDNDLVNAMASNLTDQVRNIANVTTAVARGDLSQKVSANCKGEILDLKSTINKMVDRLQNFATEVTTLARSVGTEGILGGQAKVEDVEGAWKEITENVNVMASNLTTQVRSIAHVTTAVAEGDLSQKIDVHAQGEMLALKSTINKMVDRLQLFASEVTRVAKDVGIDGKLGVQAQVSDVDGLWKEITTNVNTMASNLTTQVRAFAQITAAATDGDFTRFITVEASGEMDALKTKINQMVLNLRESIQRNTAAREAAELANRAKSEFLANMSHEIRTPMNGIIGMTQLTLDTELTQYQREMLSIVHNLANSLLTIIDDILDISKIEANRMTIEKIAFSLRGTVFGALKTLAVKANEKPLDLVYKVDNTFPDSLVGDSFRLRQVILNLVGNAIKFTESGEVALSVRKADDQTRGSPEEMMIEFCVSDTGIGIQGDKLDVIFDTFRQADGSTTRKFGGTGLGLSISKRLINLMGGDIWVKSVYGKGSQFYFTLAVQPADAGLTQLLESIAPFRDHYVLFIDTVHEKHITEQLVSNMARLHLNAWVVHSVEEAPLPENNSGPKFDTIIVDTLEVATKLRMLNHLKYIPLVLLNPCIPQVNLKLCLDLGITSYGNTPCSVHDIGNVLRPALESRAAPLNSDGAKQFHILLAEDNVVNQKLAVRILEKYKHKVEVVENGSEAFEAVKRKRYDVVLMDVQMPVMGGFEATAKIREWEKQNITVRTRTPIVALTAHAMLGDREKCMQAQMDEYLSKPLKPALLVQTINKCVHSVNQLRNLALGPTGSNSNGFSKASKSMLPSLANRASGATTAAVTAAAGGGSGSSNSSSTNSEKKLRSLKDLDDATASSTVKPDDNNESTSTTADHEPR</sequence>
<dbReference type="Proteomes" id="UP000761534">
    <property type="component" value="Unassembled WGS sequence"/>
</dbReference>
<dbReference type="EC" id="2.7.13.3" evidence="2"/>
<dbReference type="GO" id="GO:0097308">
    <property type="term" value="P:cellular response to farnesol"/>
    <property type="evidence" value="ECO:0007669"/>
    <property type="project" value="UniProtKB-ARBA"/>
</dbReference>
<dbReference type="SUPFAM" id="SSF47384">
    <property type="entry name" value="Homodimeric domain of signal transducing histidine kinase"/>
    <property type="match status" value="1"/>
</dbReference>
<dbReference type="FunFam" id="1.10.287.130:FF:000002">
    <property type="entry name" value="Two-component osmosensing histidine kinase"/>
    <property type="match status" value="1"/>
</dbReference>
<comment type="catalytic activity">
    <reaction evidence="1">
        <text>ATP + protein L-histidine = ADP + protein N-phospho-L-histidine.</text>
        <dbReference type="EC" id="2.7.13.3"/>
    </reaction>
</comment>
<dbReference type="SUPFAM" id="SSF58104">
    <property type="entry name" value="Methyl-accepting chemotaxis protein (MCP) signaling domain"/>
    <property type="match status" value="2"/>
</dbReference>
<dbReference type="CDD" id="cd17546">
    <property type="entry name" value="REC_hyHK_CKI1_RcsC-like"/>
    <property type="match status" value="1"/>
</dbReference>
<keyword evidence="8" id="KW-0067">ATP-binding</keyword>
<feature type="domain" description="HAMP" evidence="14">
    <location>
        <begin position="382"/>
        <end position="434"/>
    </location>
</feature>
<dbReference type="GO" id="GO:0016020">
    <property type="term" value="C:membrane"/>
    <property type="evidence" value="ECO:0007669"/>
    <property type="project" value="InterPro"/>
</dbReference>
<accession>A0A642UTB1</accession>
<feature type="modified residue" description="4-aspartylphosphate" evidence="10">
    <location>
        <position position="1062"/>
    </location>
</feature>
<dbReference type="InterPro" id="IPR036890">
    <property type="entry name" value="HATPase_C_sf"/>
</dbReference>
<keyword evidence="6" id="KW-0547">Nucleotide-binding</keyword>
<evidence type="ECO:0000259" key="14">
    <source>
        <dbReference type="PROSITE" id="PS50885"/>
    </source>
</evidence>
<dbReference type="PROSITE" id="PS50885">
    <property type="entry name" value="HAMP"/>
    <property type="match status" value="5"/>
</dbReference>
<dbReference type="PROSITE" id="PS50109">
    <property type="entry name" value="HIS_KIN"/>
    <property type="match status" value="1"/>
</dbReference>
<dbReference type="VEuPathDB" id="FungiDB:TRICI_005348"/>
<dbReference type="AlphaFoldDB" id="A0A642UTB1"/>
<organism evidence="15 16">
    <name type="scientific">Trichomonascus ciferrii</name>
    <dbReference type="NCBI Taxonomy" id="44093"/>
    <lineage>
        <taxon>Eukaryota</taxon>
        <taxon>Fungi</taxon>
        <taxon>Dikarya</taxon>
        <taxon>Ascomycota</taxon>
        <taxon>Saccharomycotina</taxon>
        <taxon>Dipodascomycetes</taxon>
        <taxon>Dipodascales</taxon>
        <taxon>Trichomonascaceae</taxon>
        <taxon>Trichomonascus</taxon>
        <taxon>Trichomonascus ciferrii complex</taxon>
    </lineage>
</organism>
<evidence type="ECO:0000256" key="2">
    <source>
        <dbReference type="ARBA" id="ARBA00012438"/>
    </source>
</evidence>
<dbReference type="GO" id="GO:0036180">
    <property type="term" value="P:filamentous growth of a population of unicellular organisms in response to biotic stimulus"/>
    <property type="evidence" value="ECO:0007669"/>
    <property type="project" value="UniProtKB-ARBA"/>
</dbReference>
<evidence type="ECO:0000256" key="6">
    <source>
        <dbReference type="ARBA" id="ARBA00022741"/>
    </source>
</evidence>
<dbReference type="Gene3D" id="1.20.120.1530">
    <property type="match status" value="2"/>
</dbReference>
<feature type="domain" description="HAMP" evidence="14">
    <location>
        <begin position="288"/>
        <end position="340"/>
    </location>
</feature>
<dbReference type="GO" id="GO:0000155">
    <property type="term" value="F:phosphorelay sensor kinase activity"/>
    <property type="evidence" value="ECO:0007669"/>
    <property type="project" value="InterPro"/>
</dbReference>
<keyword evidence="16" id="KW-1185">Reference proteome</keyword>
<dbReference type="Pfam" id="PF00072">
    <property type="entry name" value="Response_reg"/>
    <property type="match status" value="1"/>
</dbReference>
<dbReference type="SMART" id="SM00304">
    <property type="entry name" value="HAMP"/>
    <property type="match status" value="5"/>
</dbReference>
<evidence type="ECO:0000259" key="13">
    <source>
        <dbReference type="PROSITE" id="PS50110"/>
    </source>
</evidence>
<dbReference type="PANTHER" id="PTHR45339:SF1">
    <property type="entry name" value="HYBRID SIGNAL TRANSDUCTION HISTIDINE KINASE J"/>
    <property type="match status" value="1"/>
</dbReference>
<dbReference type="InterPro" id="IPR005467">
    <property type="entry name" value="His_kinase_dom"/>
</dbReference>
<dbReference type="InterPro" id="IPR003594">
    <property type="entry name" value="HATPase_dom"/>
</dbReference>
<dbReference type="FunFam" id="1.20.120.1530:FF:000001">
    <property type="entry name" value="Two-component osmosensing histidine kinase"/>
    <property type="match status" value="1"/>
</dbReference>
<keyword evidence="4" id="KW-0808">Transferase</keyword>
<feature type="domain" description="Histidine kinase" evidence="12">
    <location>
        <begin position="640"/>
        <end position="865"/>
    </location>
</feature>
<proteinExistence type="predicted"/>
<dbReference type="SUPFAM" id="SSF55874">
    <property type="entry name" value="ATPase domain of HSP90 chaperone/DNA topoisomerase II/histidine kinase"/>
    <property type="match status" value="1"/>
</dbReference>
<dbReference type="Pfam" id="PF00672">
    <property type="entry name" value="HAMP"/>
    <property type="match status" value="4"/>
</dbReference>
<evidence type="ECO:0000256" key="7">
    <source>
        <dbReference type="ARBA" id="ARBA00022777"/>
    </source>
</evidence>
<dbReference type="GO" id="GO:0005524">
    <property type="term" value="F:ATP binding"/>
    <property type="evidence" value="ECO:0007669"/>
    <property type="project" value="UniProtKB-KW"/>
</dbReference>
<dbReference type="EMBL" id="SWFS01000420">
    <property type="protein sequence ID" value="KAA8905020.1"/>
    <property type="molecule type" value="Genomic_DNA"/>
</dbReference>
<dbReference type="FunFam" id="3.40.50.2300:FF:000235">
    <property type="entry name" value="Probable nik-1 protein (Os-1p protein)"/>
    <property type="match status" value="1"/>
</dbReference>
<evidence type="ECO:0000256" key="3">
    <source>
        <dbReference type="ARBA" id="ARBA00022553"/>
    </source>
</evidence>
<name>A0A642UTB1_9ASCO</name>
<dbReference type="InterPro" id="IPR003660">
    <property type="entry name" value="HAMP_dom"/>
</dbReference>
<feature type="domain" description="HAMP" evidence="14">
    <location>
        <begin position="194"/>
        <end position="249"/>
    </location>
</feature>
<dbReference type="GO" id="GO:0071474">
    <property type="term" value="P:cellular hyperosmotic response"/>
    <property type="evidence" value="ECO:0007669"/>
    <property type="project" value="TreeGrafter"/>
</dbReference>